<comment type="caution">
    <text evidence="5">The sequence shown here is derived from an EMBL/GenBank/DDBJ whole genome shotgun (WGS) entry which is preliminary data.</text>
</comment>
<dbReference type="GO" id="GO:0005524">
    <property type="term" value="F:ATP binding"/>
    <property type="evidence" value="ECO:0007669"/>
    <property type="project" value="UniProtKB-KW"/>
</dbReference>
<keyword evidence="2" id="KW-0547">Nucleotide-binding</keyword>
<dbReference type="InterPro" id="IPR036914">
    <property type="entry name" value="MGS-like_dom_sf"/>
</dbReference>
<dbReference type="PANTHER" id="PTHR11405">
    <property type="entry name" value="CARBAMOYLTRANSFERASE FAMILY MEMBER"/>
    <property type="match status" value="1"/>
</dbReference>
<dbReference type="SUPFAM" id="SSF56059">
    <property type="entry name" value="Glutathione synthetase ATP-binding domain-like"/>
    <property type="match status" value="1"/>
</dbReference>
<dbReference type="PANTHER" id="PTHR11405:SF53">
    <property type="entry name" value="CARBAMOYL-PHOSPHATE SYNTHASE [AMMONIA], MITOCHONDRIAL"/>
    <property type="match status" value="1"/>
</dbReference>
<evidence type="ECO:0000256" key="1">
    <source>
        <dbReference type="ARBA" id="ARBA00022598"/>
    </source>
</evidence>
<keyword evidence="3" id="KW-0067">ATP-binding</keyword>
<dbReference type="Gene3D" id="3.30.470.20">
    <property type="entry name" value="ATP-grasp fold, B domain"/>
    <property type="match status" value="1"/>
</dbReference>
<organism evidence="5">
    <name type="scientific">marine sediment metagenome</name>
    <dbReference type="NCBI Taxonomy" id="412755"/>
    <lineage>
        <taxon>unclassified sequences</taxon>
        <taxon>metagenomes</taxon>
        <taxon>ecological metagenomes</taxon>
    </lineage>
</organism>
<evidence type="ECO:0000313" key="5">
    <source>
        <dbReference type="EMBL" id="GAJ20904.1"/>
    </source>
</evidence>
<feature type="non-terminal residue" evidence="5">
    <location>
        <position position="1"/>
    </location>
</feature>
<evidence type="ECO:0000259" key="4">
    <source>
        <dbReference type="PROSITE" id="PS51855"/>
    </source>
</evidence>
<dbReference type="PROSITE" id="PS51855">
    <property type="entry name" value="MGS"/>
    <property type="match status" value="1"/>
</dbReference>
<dbReference type="AlphaFoldDB" id="X1UTV8"/>
<evidence type="ECO:0000256" key="3">
    <source>
        <dbReference type="ARBA" id="ARBA00022840"/>
    </source>
</evidence>
<feature type="domain" description="MGS-like" evidence="4">
    <location>
        <begin position="87"/>
        <end position="142"/>
    </location>
</feature>
<dbReference type="Pfam" id="PF02142">
    <property type="entry name" value="MGS"/>
    <property type="match status" value="1"/>
</dbReference>
<dbReference type="Gene3D" id="3.40.50.1380">
    <property type="entry name" value="Methylglyoxal synthase-like domain"/>
    <property type="match status" value="1"/>
</dbReference>
<name>X1UTV8_9ZZZZ</name>
<dbReference type="GO" id="GO:0005737">
    <property type="term" value="C:cytoplasm"/>
    <property type="evidence" value="ECO:0007669"/>
    <property type="project" value="TreeGrafter"/>
</dbReference>
<reference evidence="5" key="1">
    <citation type="journal article" date="2014" name="Front. Microbiol.">
        <title>High frequency of phylogenetically diverse reductive dehalogenase-homologous genes in deep subseafloor sedimentary metagenomes.</title>
        <authorList>
            <person name="Kawai M."/>
            <person name="Futagami T."/>
            <person name="Toyoda A."/>
            <person name="Takaki Y."/>
            <person name="Nishi S."/>
            <person name="Hori S."/>
            <person name="Arai W."/>
            <person name="Tsubouchi T."/>
            <person name="Morono Y."/>
            <person name="Uchiyama I."/>
            <person name="Ito T."/>
            <person name="Fujiyama A."/>
            <person name="Inagaki F."/>
            <person name="Takami H."/>
        </authorList>
    </citation>
    <scope>NUCLEOTIDE SEQUENCE</scope>
    <source>
        <strain evidence="5">Expedition CK06-06</strain>
    </source>
</reference>
<evidence type="ECO:0000256" key="2">
    <source>
        <dbReference type="ARBA" id="ARBA00022741"/>
    </source>
</evidence>
<dbReference type="SUPFAM" id="SSF52335">
    <property type="entry name" value="Methylglyoxal synthase-like"/>
    <property type="match status" value="1"/>
</dbReference>
<accession>X1UTV8</accession>
<proteinExistence type="predicted"/>
<gene>
    <name evidence="5" type="ORF">S12H4_60144</name>
</gene>
<dbReference type="InterPro" id="IPR011607">
    <property type="entry name" value="MGS-like_dom"/>
</dbReference>
<feature type="non-terminal residue" evidence="5">
    <location>
        <position position="142"/>
    </location>
</feature>
<sequence length="142" mass="15026">ISKVTGVPMVDVAVKVMLGISLKEQGYYSGLLDSKKLIAIKAPVFSMSKLTGVDTYLGPEMKSTGEVMGIDYSFNVSLAKALLAAGLMLPARGSVLFSIADRDKAEALPVIRKFSEAGHRLYATEGTSTLIEAAGLPVKMIS</sequence>
<dbReference type="EMBL" id="BARW01039508">
    <property type="protein sequence ID" value="GAJ20904.1"/>
    <property type="molecule type" value="Genomic_DNA"/>
</dbReference>
<dbReference type="GO" id="GO:0006541">
    <property type="term" value="P:glutamine metabolic process"/>
    <property type="evidence" value="ECO:0007669"/>
    <property type="project" value="TreeGrafter"/>
</dbReference>
<keyword evidence="1" id="KW-0436">Ligase</keyword>
<protein>
    <recommendedName>
        <fullName evidence="4">MGS-like domain-containing protein</fullName>
    </recommendedName>
</protein>
<dbReference type="GO" id="GO:0004088">
    <property type="term" value="F:carbamoyl-phosphate synthase (glutamine-hydrolyzing) activity"/>
    <property type="evidence" value="ECO:0007669"/>
    <property type="project" value="TreeGrafter"/>
</dbReference>